<name>A0A5C3NGH8_9AGAM</name>
<accession>A0A5C3NGH8</accession>
<reference evidence="1 2" key="1">
    <citation type="journal article" date="2019" name="Nat. Ecol. Evol.">
        <title>Megaphylogeny resolves global patterns of mushroom evolution.</title>
        <authorList>
            <person name="Varga T."/>
            <person name="Krizsan K."/>
            <person name="Foldi C."/>
            <person name="Dima B."/>
            <person name="Sanchez-Garcia M."/>
            <person name="Sanchez-Ramirez S."/>
            <person name="Szollosi G.J."/>
            <person name="Szarkandi J.G."/>
            <person name="Papp V."/>
            <person name="Albert L."/>
            <person name="Andreopoulos W."/>
            <person name="Angelini C."/>
            <person name="Antonin V."/>
            <person name="Barry K.W."/>
            <person name="Bougher N.L."/>
            <person name="Buchanan P."/>
            <person name="Buyck B."/>
            <person name="Bense V."/>
            <person name="Catcheside P."/>
            <person name="Chovatia M."/>
            <person name="Cooper J."/>
            <person name="Damon W."/>
            <person name="Desjardin D."/>
            <person name="Finy P."/>
            <person name="Geml J."/>
            <person name="Haridas S."/>
            <person name="Hughes K."/>
            <person name="Justo A."/>
            <person name="Karasinski D."/>
            <person name="Kautmanova I."/>
            <person name="Kiss B."/>
            <person name="Kocsube S."/>
            <person name="Kotiranta H."/>
            <person name="LaButti K.M."/>
            <person name="Lechner B.E."/>
            <person name="Liimatainen K."/>
            <person name="Lipzen A."/>
            <person name="Lukacs Z."/>
            <person name="Mihaltcheva S."/>
            <person name="Morgado L.N."/>
            <person name="Niskanen T."/>
            <person name="Noordeloos M.E."/>
            <person name="Ohm R.A."/>
            <person name="Ortiz-Santana B."/>
            <person name="Ovrebo C."/>
            <person name="Racz N."/>
            <person name="Riley R."/>
            <person name="Savchenko A."/>
            <person name="Shiryaev A."/>
            <person name="Soop K."/>
            <person name="Spirin V."/>
            <person name="Szebenyi C."/>
            <person name="Tomsovsky M."/>
            <person name="Tulloss R.E."/>
            <person name="Uehling J."/>
            <person name="Grigoriev I.V."/>
            <person name="Vagvolgyi C."/>
            <person name="Papp T."/>
            <person name="Martin F.M."/>
            <person name="Miettinen O."/>
            <person name="Hibbett D.S."/>
            <person name="Nagy L.G."/>
        </authorList>
    </citation>
    <scope>NUCLEOTIDE SEQUENCE [LARGE SCALE GENOMIC DNA]</scope>
    <source>
        <strain evidence="1 2">OMC1185</strain>
    </source>
</reference>
<evidence type="ECO:0000313" key="2">
    <source>
        <dbReference type="Proteomes" id="UP000305948"/>
    </source>
</evidence>
<dbReference type="EMBL" id="ML213503">
    <property type="protein sequence ID" value="TFK56463.1"/>
    <property type="molecule type" value="Genomic_DNA"/>
</dbReference>
<protein>
    <submittedName>
        <fullName evidence="1">Uncharacterized protein</fullName>
    </submittedName>
</protein>
<sequence length="289" mass="31016">MVTSCLIDGSMSLWRIWYCQSGTSQLGIPWELRKDIPFSGCCPFTGFNLDLDERTVPLIPENVIPAGRAYLVNLEAMLVAFHESTHLPSHPTPPELLMISTAGKAPSCAALFPGAFPARSRLLTQVPSPMPVPVSALPSSSMGTGGHDLSFRLESAGQPYHLGRGVFDSQFVSSPNLCPVLSTGGRTGAARTVPSAPFSATYTPPSPLPLPGAASTSRASGTRPMTHWLHRILPFRTIWRTSPLTTMLPVKPRSSAGCIQISQHGLLGKAVGYPSIAQLEERKTVMEIM</sequence>
<keyword evidence="2" id="KW-1185">Reference proteome</keyword>
<dbReference type="OrthoDB" id="2678913at2759"/>
<proteinExistence type="predicted"/>
<dbReference type="AlphaFoldDB" id="A0A5C3NGH8"/>
<evidence type="ECO:0000313" key="1">
    <source>
        <dbReference type="EMBL" id="TFK56463.1"/>
    </source>
</evidence>
<gene>
    <name evidence="1" type="ORF">OE88DRAFT_1741550</name>
</gene>
<organism evidence="1 2">
    <name type="scientific">Heliocybe sulcata</name>
    <dbReference type="NCBI Taxonomy" id="5364"/>
    <lineage>
        <taxon>Eukaryota</taxon>
        <taxon>Fungi</taxon>
        <taxon>Dikarya</taxon>
        <taxon>Basidiomycota</taxon>
        <taxon>Agaricomycotina</taxon>
        <taxon>Agaricomycetes</taxon>
        <taxon>Gloeophyllales</taxon>
        <taxon>Gloeophyllaceae</taxon>
        <taxon>Heliocybe</taxon>
    </lineage>
</organism>
<dbReference type="Proteomes" id="UP000305948">
    <property type="component" value="Unassembled WGS sequence"/>
</dbReference>